<dbReference type="NCBIfam" id="TIGR02772">
    <property type="entry name" value="Ku_bact"/>
    <property type="match status" value="1"/>
</dbReference>
<dbReference type="GO" id="GO:0003690">
    <property type="term" value="F:double-stranded DNA binding"/>
    <property type="evidence" value="ECO:0007669"/>
    <property type="project" value="UniProtKB-UniRule"/>
</dbReference>
<keyword evidence="1 3" id="KW-0238">DNA-binding</keyword>
<dbReference type="SMART" id="SM00559">
    <property type="entry name" value="Ku78"/>
    <property type="match status" value="1"/>
</dbReference>
<keyword evidence="7" id="KW-1185">Reference proteome</keyword>
<keyword evidence="2 3" id="KW-0233">DNA recombination</keyword>
<organism evidence="6 7">
    <name type="scientific">Catenulispora acidiphila (strain DSM 44928 / JCM 14897 / NBRC 102108 / NRRL B-24433 / ID139908)</name>
    <dbReference type="NCBI Taxonomy" id="479433"/>
    <lineage>
        <taxon>Bacteria</taxon>
        <taxon>Bacillati</taxon>
        <taxon>Actinomycetota</taxon>
        <taxon>Actinomycetes</taxon>
        <taxon>Catenulisporales</taxon>
        <taxon>Catenulisporaceae</taxon>
        <taxon>Catenulispora</taxon>
    </lineage>
</organism>
<comment type="subunit">
    <text evidence="3">Homodimer. Interacts with LigD.</text>
</comment>
<keyword evidence="3" id="KW-0234">DNA repair</keyword>
<evidence type="ECO:0000256" key="4">
    <source>
        <dbReference type="SAM" id="MobiDB-lite"/>
    </source>
</evidence>
<evidence type="ECO:0000313" key="6">
    <source>
        <dbReference type="EMBL" id="ACU71861.1"/>
    </source>
</evidence>
<dbReference type="HOGENOM" id="CLU_048975_1_1_11"/>
<reference evidence="6 7" key="1">
    <citation type="journal article" date="2009" name="Stand. Genomic Sci.">
        <title>Complete genome sequence of Catenulispora acidiphila type strain (ID 139908).</title>
        <authorList>
            <person name="Copeland A."/>
            <person name="Lapidus A."/>
            <person name="Glavina Del Rio T."/>
            <person name="Nolan M."/>
            <person name="Lucas S."/>
            <person name="Chen F."/>
            <person name="Tice H."/>
            <person name="Cheng J.F."/>
            <person name="Bruce D."/>
            <person name="Goodwin L."/>
            <person name="Pitluck S."/>
            <person name="Mikhailova N."/>
            <person name="Pati A."/>
            <person name="Ivanova N."/>
            <person name="Mavromatis K."/>
            <person name="Chen A."/>
            <person name="Palaniappan K."/>
            <person name="Chain P."/>
            <person name="Land M."/>
            <person name="Hauser L."/>
            <person name="Chang Y.J."/>
            <person name="Jeffries C.D."/>
            <person name="Chertkov O."/>
            <person name="Brettin T."/>
            <person name="Detter J.C."/>
            <person name="Han C."/>
            <person name="Ali Z."/>
            <person name="Tindall B.J."/>
            <person name="Goker M."/>
            <person name="Bristow J."/>
            <person name="Eisen J.A."/>
            <person name="Markowitz V."/>
            <person name="Hugenholtz P."/>
            <person name="Kyrpides N.C."/>
            <person name="Klenk H.P."/>
        </authorList>
    </citation>
    <scope>NUCLEOTIDE SEQUENCE [LARGE SCALE GENOMIC DNA]</scope>
    <source>
        <strain evidence="7">DSM 44928 / JCM 14897 / NBRC 102108 / NRRL B-24433 / ID139908</strain>
    </source>
</reference>
<name>C7Q2W9_CATAD</name>
<dbReference type="AlphaFoldDB" id="C7Q2W9"/>
<evidence type="ECO:0000256" key="2">
    <source>
        <dbReference type="ARBA" id="ARBA00023172"/>
    </source>
</evidence>
<dbReference type="Proteomes" id="UP000000851">
    <property type="component" value="Chromosome"/>
</dbReference>
<accession>C7Q2W9</accession>
<dbReference type="HAMAP" id="MF_01875">
    <property type="entry name" value="Prokaryotic_Ku"/>
    <property type="match status" value="1"/>
</dbReference>
<dbReference type="InterPro" id="IPR006164">
    <property type="entry name" value="DNA_bd_Ku70/Ku80"/>
</dbReference>
<dbReference type="InParanoid" id="C7Q2W9"/>
<evidence type="ECO:0000313" key="7">
    <source>
        <dbReference type="Proteomes" id="UP000000851"/>
    </source>
</evidence>
<protein>
    <recommendedName>
        <fullName evidence="3">Non-homologous end joining protein Ku</fullName>
    </recommendedName>
</protein>
<gene>
    <name evidence="3" type="primary">ku</name>
    <name evidence="6" type="ordered locus">Caci_2952</name>
</gene>
<dbReference type="Gene3D" id="2.40.290.10">
    <property type="match status" value="1"/>
</dbReference>
<sequence length="274" mass="30451">MPSAVWSGTISFGLVSVPVQLYSVTDSAGPELHQYHAEDGGRIRYKRVCEVDGQELQQDDIARGYPVGDDEVIITDRDLDGLPEVAKKIVAIDAIVREDQIDPIQYRKAYYVAPEKAGLRPYVLLRNALAKAGRAAVVTFAMRERESLALVRARDDLLLLETLFWPDEVREIPVEAPPAIDDKTELKAAVDLIEAMTSDFKPEQYHNLYREALQEVIEAKEAGREVTRVEQPKEDAGAKVTDLLSALRASVERAKETRGEGEKPAAKKRAKKAA</sequence>
<comment type="function">
    <text evidence="3">With LigD forms a non-homologous end joining (NHEJ) DNA repair enzyme, which repairs dsDNA breaks with reduced fidelity. Binds linear dsDNA with 5'- and 3'- overhangs but not closed circular dsDNA nor ssDNA. Recruits and stimulates the ligase activity of LigD.</text>
</comment>
<dbReference type="RefSeq" id="WP_012787154.1">
    <property type="nucleotide sequence ID" value="NC_013131.1"/>
</dbReference>
<dbReference type="KEGG" id="cai:Caci_2952"/>
<dbReference type="SUPFAM" id="SSF100939">
    <property type="entry name" value="SPOC domain-like"/>
    <property type="match status" value="1"/>
</dbReference>
<dbReference type="FunCoup" id="C7Q2W9">
    <property type="interactions" value="1"/>
</dbReference>
<evidence type="ECO:0000256" key="3">
    <source>
        <dbReference type="HAMAP-Rule" id="MF_01875"/>
    </source>
</evidence>
<dbReference type="PIRSF" id="PIRSF006493">
    <property type="entry name" value="Prok_Ku"/>
    <property type="match status" value="1"/>
</dbReference>
<dbReference type="PANTHER" id="PTHR41251">
    <property type="entry name" value="NON-HOMOLOGOUS END JOINING PROTEIN KU"/>
    <property type="match status" value="1"/>
</dbReference>
<dbReference type="InterPro" id="IPR016194">
    <property type="entry name" value="SPOC-like_C_dom_sf"/>
</dbReference>
<evidence type="ECO:0000256" key="1">
    <source>
        <dbReference type="ARBA" id="ARBA00023125"/>
    </source>
</evidence>
<dbReference type="eggNOG" id="COG1273">
    <property type="taxonomic scope" value="Bacteria"/>
</dbReference>
<dbReference type="GO" id="GO:0006310">
    <property type="term" value="P:DNA recombination"/>
    <property type="evidence" value="ECO:0007669"/>
    <property type="project" value="UniProtKB-KW"/>
</dbReference>
<dbReference type="STRING" id="479433.Caci_2952"/>
<dbReference type="InterPro" id="IPR009187">
    <property type="entry name" value="Prok_Ku"/>
</dbReference>
<proteinExistence type="inferred from homology"/>
<evidence type="ECO:0000259" key="5">
    <source>
        <dbReference type="SMART" id="SM00559"/>
    </source>
</evidence>
<comment type="similarity">
    <text evidence="3">Belongs to the prokaryotic Ku family.</text>
</comment>
<keyword evidence="3" id="KW-0227">DNA damage</keyword>
<dbReference type="PANTHER" id="PTHR41251:SF1">
    <property type="entry name" value="NON-HOMOLOGOUS END JOINING PROTEIN KU"/>
    <property type="match status" value="1"/>
</dbReference>
<feature type="compositionally biased region" description="Basic and acidic residues" evidence="4">
    <location>
        <begin position="251"/>
        <end position="265"/>
    </location>
</feature>
<dbReference type="EMBL" id="CP001700">
    <property type="protein sequence ID" value="ACU71861.1"/>
    <property type="molecule type" value="Genomic_DNA"/>
</dbReference>
<dbReference type="OrthoDB" id="9795084at2"/>
<feature type="domain" description="Ku" evidence="5">
    <location>
        <begin position="53"/>
        <end position="182"/>
    </location>
</feature>
<dbReference type="Pfam" id="PF02735">
    <property type="entry name" value="Ku"/>
    <property type="match status" value="1"/>
</dbReference>
<feature type="region of interest" description="Disordered" evidence="4">
    <location>
        <begin position="251"/>
        <end position="274"/>
    </location>
</feature>
<dbReference type="GO" id="GO:0006303">
    <property type="term" value="P:double-strand break repair via nonhomologous end joining"/>
    <property type="evidence" value="ECO:0007669"/>
    <property type="project" value="UniProtKB-UniRule"/>
</dbReference>